<reference evidence="2 3" key="1">
    <citation type="submission" date="2023-01" db="EMBL/GenBank/DDBJ databases">
        <title>Analysis of 21 Apiospora genomes using comparative genomics revels a genus with tremendous synthesis potential of carbohydrate active enzymes and secondary metabolites.</title>
        <authorList>
            <person name="Sorensen T."/>
        </authorList>
    </citation>
    <scope>NUCLEOTIDE SEQUENCE [LARGE SCALE GENOMIC DNA]</scope>
    <source>
        <strain evidence="2 3">CBS 20057</strain>
    </source>
</reference>
<dbReference type="EMBL" id="JAQQWI010000016">
    <property type="protein sequence ID" value="KAK8008062.1"/>
    <property type="molecule type" value="Genomic_DNA"/>
</dbReference>
<dbReference type="Proteomes" id="UP001396898">
    <property type="component" value="Unassembled WGS sequence"/>
</dbReference>
<keyword evidence="1" id="KW-0812">Transmembrane</keyword>
<proteinExistence type="predicted"/>
<accession>A0ABR1RBT7</accession>
<gene>
    <name evidence="2" type="ORF">PG991_010613</name>
</gene>
<keyword evidence="1" id="KW-1133">Transmembrane helix</keyword>
<evidence type="ECO:0000313" key="2">
    <source>
        <dbReference type="EMBL" id="KAK8008062.1"/>
    </source>
</evidence>
<keyword evidence="3" id="KW-1185">Reference proteome</keyword>
<name>A0ABR1RBT7_9PEZI</name>
<organism evidence="2 3">
    <name type="scientific">Apiospora marii</name>
    <dbReference type="NCBI Taxonomy" id="335849"/>
    <lineage>
        <taxon>Eukaryota</taxon>
        <taxon>Fungi</taxon>
        <taxon>Dikarya</taxon>
        <taxon>Ascomycota</taxon>
        <taxon>Pezizomycotina</taxon>
        <taxon>Sordariomycetes</taxon>
        <taxon>Xylariomycetidae</taxon>
        <taxon>Amphisphaeriales</taxon>
        <taxon>Apiosporaceae</taxon>
        <taxon>Apiospora</taxon>
    </lineage>
</organism>
<comment type="caution">
    <text evidence="2">The sequence shown here is derived from an EMBL/GenBank/DDBJ whole genome shotgun (WGS) entry which is preliminary data.</text>
</comment>
<feature type="transmembrane region" description="Helical" evidence="1">
    <location>
        <begin position="115"/>
        <end position="136"/>
    </location>
</feature>
<sequence length="141" mass="15836">MVQGKRGPSVAEVDAKRYIYEPVPMEDVELAEIPLSHLLKPDPHMDRFWITTFPKKMGEELPRRPGDHGQRVIGWGVRVNEALDWRYIILLVLVIPSLIGIIVVAYAAVTSDVSSASGLGAFLVALFTVFITYQYLAWKDP</sequence>
<evidence type="ECO:0000313" key="3">
    <source>
        <dbReference type="Proteomes" id="UP001396898"/>
    </source>
</evidence>
<protein>
    <submittedName>
        <fullName evidence="2">Uncharacterized protein</fullName>
    </submittedName>
</protein>
<keyword evidence="1" id="KW-0472">Membrane</keyword>
<evidence type="ECO:0000256" key="1">
    <source>
        <dbReference type="SAM" id="Phobius"/>
    </source>
</evidence>
<feature type="transmembrane region" description="Helical" evidence="1">
    <location>
        <begin position="87"/>
        <end position="109"/>
    </location>
</feature>